<evidence type="ECO:0000313" key="7">
    <source>
        <dbReference type="Proteomes" id="UP000182894"/>
    </source>
</evidence>
<comment type="similarity">
    <text evidence="1">Belongs to the LysR transcriptional regulatory family.</text>
</comment>
<dbReference type="InterPro" id="IPR036388">
    <property type="entry name" value="WH-like_DNA-bd_sf"/>
</dbReference>
<organism evidence="6 7">
    <name type="scientific">Pseudomonas abietaniphila</name>
    <dbReference type="NCBI Taxonomy" id="89065"/>
    <lineage>
        <taxon>Bacteria</taxon>
        <taxon>Pseudomonadati</taxon>
        <taxon>Pseudomonadota</taxon>
        <taxon>Gammaproteobacteria</taxon>
        <taxon>Pseudomonadales</taxon>
        <taxon>Pseudomonadaceae</taxon>
        <taxon>Pseudomonas</taxon>
    </lineage>
</organism>
<dbReference type="STRING" id="89065.SAMN05216605_110226"/>
<name>A0A1G8HWY8_9PSED</name>
<dbReference type="GO" id="GO:0043565">
    <property type="term" value="F:sequence-specific DNA binding"/>
    <property type="evidence" value="ECO:0007669"/>
    <property type="project" value="TreeGrafter"/>
</dbReference>
<dbReference type="FunFam" id="1.10.10.10:FF:000001">
    <property type="entry name" value="LysR family transcriptional regulator"/>
    <property type="match status" value="1"/>
</dbReference>
<keyword evidence="3" id="KW-0238">DNA-binding</keyword>
<gene>
    <name evidence="6" type="ORF">SAMN05216605_110226</name>
</gene>
<sequence length="306" mass="34006">MSRAIPLIALRTFVEVCKVGSMKRAADHLCVSPAAISQQIKGLEDQIGKRLFERDAKGIQLTASGRSLFDELSDTFDVIEKAWSGAALKQPRQTRLVIGTTSTIASSWLIPALSDFKERCPTIEISIQICNGLSDLKHGHVDISIQREMASSPDNHATRLWSSYLIPVCSPNLLTKQRTIESPQDCLTYPLLQDTERNYWKVWMNAFGVGNRKMIQGSSYGDESLLISAACAGQGIALVNNVFASEALQSKRLVQVTNATSELKFDYFVYCAKERREEWAIVEFMKWAVQQAGKSEGKRVTAMHAA</sequence>
<dbReference type="Pfam" id="PF00126">
    <property type="entry name" value="HTH_1"/>
    <property type="match status" value="1"/>
</dbReference>
<dbReference type="RefSeq" id="WP_074754893.1">
    <property type="nucleotide sequence ID" value="NZ_FNCO01000010.1"/>
</dbReference>
<dbReference type="InterPro" id="IPR005119">
    <property type="entry name" value="LysR_subst-bd"/>
</dbReference>
<dbReference type="Gene3D" id="3.40.190.10">
    <property type="entry name" value="Periplasmic binding protein-like II"/>
    <property type="match status" value="2"/>
</dbReference>
<dbReference type="PROSITE" id="PS50931">
    <property type="entry name" value="HTH_LYSR"/>
    <property type="match status" value="1"/>
</dbReference>
<evidence type="ECO:0000259" key="5">
    <source>
        <dbReference type="PROSITE" id="PS50931"/>
    </source>
</evidence>
<feature type="domain" description="HTH lysR-type" evidence="5">
    <location>
        <begin position="5"/>
        <end position="62"/>
    </location>
</feature>
<dbReference type="SUPFAM" id="SSF46785">
    <property type="entry name" value="Winged helix' DNA-binding domain"/>
    <property type="match status" value="1"/>
</dbReference>
<accession>A0A1G8HWY8</accession>
<keyword evidence="2" id="KW-0805">Transcription regulation</keyword>
<protein>
    <submittedName>
        <fullName evidence="6">LysR family transcriptional regulator, glycine cleavage system transcriptional activator</fullName>
    </submittedName>
</protein>
<dbReference type="CDD" id="cd08432">
    <property type="entry name" value="PBP2_GcdR_TrpI_HvrB_AmpR_like"/>
    <property type="match status" value="1"/>
</dbReference>
<dbReference type="OrthoDB" id="5526340at2"/>
<dbReference type="SUPFAM" id="SSF53850">
    <property type="entry name" value="Periplasmic binding protein-like II"/>
    <property type="match status" value="1"/>
</dbReference>
<keyword evidence="7" id="KW-1185">Reference proteome</keyword>
<dbReference type="Pfam" id="PF03466">
    <property type="entry name" value="LysR_substrate"/>
    <property type="match status" value="1"/>
</dbReference>
<dbReference type="GO" id="GO:0003700">
    <property type="term" value="F:DNA-binding transcription factor activity"/>
    <property type="evidence" value="ECO:0007669"/>
    <property type="project" value="InterPro"/>
</dbReference>
<evidence type="ECO:0000256" key="4">
    <source>
        <dbReference type="ARBA" id="ARBA00023163"/>
    </source>
</evidence>
<reference evidence="7" key="1">
    <citation type="submission" date="2016-10" db="EMBL/GenBank/DDBJ databases">
        <authorList>
            <person name="Varghese N."/>
            <person name="Submissions S."/>
        </authorList>
    </citation>
    <scope>NUCLEOTIDE SEQUENCE [LARGE SCALE GENOMIC DNA]</scope>
    <source>
        <strain evidence="7">ATCC 700689</strain>
    </source>
</reference>
<dbReference type="GO" id="GO:0006351">
    <property type="term" value="P:DNA-templated transcription"/>
    <property type="evidence" value="ECO:0007669"/>
    <property type="project" value="TreeGrafter"/>
</dbReference>
<dbReference type="PRINTS" id="PR00039">
    <property type="entry name" value="HTHLYSR"/>
</dbReference>
<evidence type="ECO:0000256" key="1">
    <source>
        <dbReference type="ARBA" id="ARBA00009437"/>
    </source>
</evidence>
<keyword evidence="4" id="KW-0804">Transcription</keyword>
<dbReference type="PANTHER" id="PTHR30537">
    <property type="entry name" value="HTH-TYPE TRANSCRIPTIONAL REGULATOR"/>
    <property type="match status" value="1"/>
</dbReference>
<dbReference type="AlphaFoldDB" id="A0A1G8HWY8"/>
<dbReference type="InterPro" id="IPR058163">
    <property type="entry name" value="LysR-type_TF_proteobact-type"/>
</dbReference>
<evidence type="ECO:0000313" key="6">
    <source>
        <dbReference type="EMBL" id="SDI11168.1"/>
    </source>
</evidence>
<dbReference type="PANTHER" id="PTHR30537:SF26">
    <property type="entry name" value="GLYCINE CLEAVAGE SYSTEM TRANSCRIPTIONAL ACTIVATOR"/>
    <property type="match status" value="1"/>
</dbReference>
<dbReference type="InterPro" id="IPR036390">
    <property type="entry name" value="WH_DNA-bd_sf"/>
</dbReference>
<dbReference type="Gene3D" id="1.10.10.10">
    <property type="entry name" value="Winged helix-like DNA-binding domain superfamily/Winged helix DNA-binding domain"/>
    <property type="match status" value="1"/>
</dbReference>
<dbReference type="EMBL" id="FNCO01000010">
    <property type="protein sequence ID" value="SDI11168.1"/>
    <property type="molecule type" value="Genomic_DNA"/>
</dbReference>
<evidence type="ECO:0000256" key="3">
    <source>
        <dbReference type="ARBA" id="ARBA00023125"/>
    </source>
</evidence>
<dbReference type="Proteomes" id="UP000182894">
    <property type="component" value="Unassembled WGS sequence"/>
</dbReference>
<proteinExistence type="inferred from homology"/>
<evidence type="ECO:0000256" key="2">
    <source>
        <dbReference type="ARBA" id="ARBA00023015"/>
    </source>
</evidence>
<dbReference type="InterPro" id="IPR000847">
    <property type="entry name" value="LysR_HTH_N"/>
</dbReference>